<evidence type="ECO:0008006" key="3">
    <source>
        <dbReference type="Google" id="ProtNLM"/>
    </source>
</evidence>
<evidence type="ECO:0000313" key="1">
    <source>
        <dbReference type="EMBL" id="QKI89596.1"/>
    </source>
</evidence>
<dbReference type="PROSITE" id="PS51257">
    <property type="entry name" value="PROKAR_LIPOPROTEIN"/>
    <property type="match status" value="1"/>
</dbReference>
<reference evidence="1 2" key="1">
    <citation type="submission" date="2020-05" db="EMBL/GenBank/DDBJ databases">
        <title>Thiomicrorhabdus sediminis sp.nov. and Thiomicrorhabdus xiamenensis sp.nov., novel sulfur-oxidizing bacteria isolated from coastal sediment.</title>
        <authorList>
            <person name="Liu X."/>
        </authorList>
    </citation>
    <scope>NUCLEOTIDE SEQUENCE [LARGE SCALE GENOMIC DNA]</scope>
    <source>
        <strain evidence="1 2">G2</strain>
    </source>
</reference>
<proteinExistence type="predicted"/>
<protein>
    <recommendedName>
        <fullName evidence="3">Lipoprotein</fullName>
    </recommendedName>
</protein>
<dbReference type="EMBL" id="CP054020">
    <property type="protein sequence ID" value="QKI89596.1"/>
    <property type="molecule type" value="Genomic_DNA"/>
</dbReference>
<dbReference type="RefSeq" id="WP_173285560.1">
    <property type="nucleotide sequence ID" value="NZ_CP054020.1"/>
</dbReference>
<gene>
    <name evidence="1" type="ORF">HQN79_08455</name>
</gene>
<sequence>MQRNFILVGFLFWVVLLVSGCSQKPVPWVKETSQKMVDQLGFEKDRGSYMVVPEYYRDSNRLYSEEAGKVIYLQEQ</sequence>
<dbReference type="Proteomes" id="UP000504724">
    <property type="component" value="Chromosome"/>
</dbReference>
<organism evidence="1 2">
    <name type="scientific">Thiomicrorhabdus xiamenensis</name>
    <dbReference type="NCBI Taxonomy" id="2739063"/>
    <lineage>
        <taxon>Bacteria</taxon>
        <taxon>Pseudomonadati</taxon>
        <taxon>Pseudomonadota</taxon>
        <taxon>Gammaproteobacteria</taxon>
        <taxon>Thiotrichales</taxon>
        <taxon>Piscirickettsiaceae</taxon>
        <taxon>Thiomicrorhabdus</taxon>
    </lineage>
</organism>
<dbReference type="AlphaFoldDB" id="A0A7D4P520"/>
<evidence type="ECO:0000313" key="2">
    <source>
        <dbReference type="Proteomes" id="UP000504724"/>
    </source>
</evidence>
<dbReference type="KEGG" id="txa:HQN79_08455"/>
<keyword evidence="2" id="KW-1185">Reference proteome</keyword>
<accession>A0A7D4P520</accession>
<name>A0A7D4P520_9GAMM</name>